<dbReference type="RefSeq" id="WP_018373313.1">
    <property type="nucleotide sequence ID" value="NZ_LT906439.1"/>
</dbReference>
<evidence type="ECO:0000256" key="1">
    <source>
        <dbReference type="SAM" id="MobiDB-lite"/>
    </source>
</evidence>
<dbReference type="Proteomes" id="UP000215185">
    <property type="component" value="Chromosome 1"/>
</dbReference>
<feature type="region of interest" description="Disordered" evidence="1">
    <location>
        <begin position="108"/>
        <end position="147"/>
    </location>
</feature>
<evidence type="ECO:0000256" key="2">
    <source>
        <dbReference type="SAM" id="Phobius"/>
    </source>
</evidence>
<accession>A0A239SVZ0</accession>
<feature type="compositionally biased region" description="Basic and acidic residues" evidence="1">
    <location>
        <begin position="41"/>
        <end position="74"/>
    </location>
</feature>
<feature type="region of interest" description="Disordered" evidence="1">
    <location>
        <begin position="41"/>
        <end position="93"/>
    </location>
</feature>
<organism evidence="3 4">
    <name type="scientific">Streptococcus merionis</name>
    <dbReference type="NCBI Taxonomy" id="400065"/>
    <lineage>
        <taxon>Bacteria</taxon>
        <taxon>Bacillati</taxon>
        <taxon>Bacillota</taxon>
        <taxon>Bacilli</taxon>
        <taxon>Lactobacillales</taxon>
        <taxon>Streptococcaceae</taxon>
        <taxon>Streptococcus</taxon>
    </lineage>
</organism>
<proteinExistence type="predicted"/>
<reference evidence="3 4" key="1">
    <citation type="submission" date="2017-06" db="EMBL/GenBank/DDBJ databases">
        <authorList>
            <consortium name="Pathogen Informatics"/>
        </authorList>
    </citation>
    <scope>NUCLEOTIDE SEQUENCE [LARGE SCALE GENOMIC DNA]</scope>
    <source>
        <strain evidence="3 4">NCTC13788</strain>
    </source>
</reference>
<dbReference type="KEGG" id="smen:SAMEA4412692_1567"/>
<name>A0A239SVZ0_9STRE</name>
<keyword evidence="2" id="KW-1133">Transmembrane helix</keyword>
<keyword evidence="2" id="KW-0812">Transmembrane</keyword>
<dbReference type="EMBL" id="LT906439">
    <property type="protein sequence ID" value="SNU89630.1"/>
    <property type="molecule type" value="Genomic_DNA"/>
</dbReference>
<protein>
    <submittedName>
        <fullName evidence="3">Uncharacterized protein</fullName>
    </submittedName>
</protein>
<feature type="compositionally biased region" description="Polar residues" evidence="1">
    <location>
        <begin position="75"/>
        <end position="85"/>
    </location>
</feature>
<dbReference type="AlphaFoldDB" id="A0A239SVZ0"/>
<keyword evidence="4" id="KW-1185">Reference proteome</keyword>
<gene>
    <name evidence="3" type="ORF">SAMEA4412692_01567</name>
</gene>
<feature type="transmembrane region" description="Helical" evidence="2">
    <location>
        <begin position="12"/>
        <end position="31"/>
    </location>
</feature>
<evidence type="ECO:0000313" key="4">
    <source>
        <dbReference type="Proteomes" id="UP000215185"/>
    </source>
</evidence>
<evidence type="ECO:0000313" key="3">
    <source>
        <dbReference type="EMBL" id="SNU89630.1"/>
    </source>
</evidence>
<keyword evidence="2" id="KW-0472">Membrane</keyword>
<feature type="compositionally biased region" description="Low complexity" evidence="1">
    <location>
        <begin position="114"/>
        <end position="147"/>
    </location>
</feature>
<sequence length="147" mass="15716">MQRLKHQEKRPVQQFILGGVTLIAAGTLYLTTVNQTLEANRRATEAAEAEKAKSKKTKETTEPSTKESTEDISEKNTNGSTAQSSEKIAEPEVAVPAVLVEEVIPSVIYEPSDTSTPPVVEPAEPTVEETSTVEAPATEPSAAEPAE</sequence>